<evidence type="ECO:0000256" key="1">
    <source>
        <dbReference type="SAM" id="Coils"/>
    </source>
</evidence>
<keyword evidence="1" id="KW-0175">Coiled coil</keyword>
<organism evidence="2 3">
    <name type="scientific">Xenopus laevis</name>
    <name type="common">African clawed frog</name>
    <dbReference type="NCBI Taxonomy" id="8355"/>
    <lineage>
        <taxon>Eukaryota</taxon>
        <taxon>Metazoa</taxon>
        <taxon>Chordata</taxon>
        <taxon>Craniata</taxon>
        <taxon>Vertebrata</taxon>
        <taxon>Euteleostomi</taxon>
        <taxon>Amphibia</taxon>
        <taxon>Batrachia</taxon>
        <taxon>Anura</taxon>
        <taxon>Pipoidea</taxon>
        <taxon>Pipidae</taxon>
        <taxon>Xenopodinae</taxon>
        <taxon>Xenopus</taxon>
        <taxon>Xenopus</taxon>
    </lineage>
</organism>
<accession>A0A8J1LSJ6</accession>
<gene>
    <name evidence="3" type="primary">LOC121398001</name>
</gene>
<name>A0A8J1LSJ6_XENLA</name>
<feature type="coiled-coil region" evidence="1">
    <location>
        <begin position="142"/>
        <end position="204"/>
    </location>
</feature>
<dbReference type="KEGG" id="xla:121398001"/>
<dbReference type="OrthoDB" id="9909156at2759"/>
<dbReference type="RefSeq" id="XP_041432259.1">
    <property type="nucleotide sequence ID" value="XM_041576325.1"/>
</dbReference>
<dbReference type="GeneID" id="121398001"/>
<reference evidence="3" key="1">
    <citation type="submission" date="2025-08" db="UniProtKB">
        <authorList>
            <consortium name="RefSeq"/>
        </authorList>
    </citation>
    <scope>IDENTIFICATION</scope>
    <source>
        <strain evidence="3">J_2021</strain>
        <tissue evidence="3">Erythrocytes</tissue>
    </source>
</reference>
<dbReference type="AlphaFoldDB" id="A0A8J1LSJ6"/>
<evidence type="ECO:0000313" key="3">
    <source>
        <dbReference type="RefSeq" id="XP_041432259.1"/>
    </source>
</evidence>
<sequence length="209" mass="23974">MKKRCPYCQICLFGEVTHGHPCLEPNQADLIIPSGVNDGIMLWDLKSPGVIITDVHRRAGLNEEQNSECVLFVVNMEFVERYVNKYASGDYHSCADESLTHQFKSLLTQCQSYNNKVKCNHLAKMVKKIKMANEILALLKMKVIAENKAEQWRNEKAQFREDLEKFGESLIVAASTSEEHISELEELREKVELLAKQNDLLEEKLKDCE</sequence>
<dbReference type="Proteomes" id="UP000186698">
    <property type="component" value="Chromosome 9_10L"/>
</dbReference>
<keyword evidence="2" id="KW-1185">Reference proteome</keyword>
<proteinExistence type="predicted"/>
<evidence type="ECO:0000313" key="2">
    <source>
        <dbReference type="Proteomes" id="UP000186698"/>
    </source>
</evidence>
<protein>
    <submittedName>
        <fullName evidence="3">Posterior protein-like</fullName>
    </submittedName>
</protein>